<dbReference type="InterPro" id="IPR000719">
    <property type="entry name" value="Prot_kinase_dom"/>
</dbReference>
<feature type="region of interest" description="Disordered" evidence="1">
    <location>
        <begin position="79"/>
        <end position="98"/>
    </location>
</feature>
<dbReference type="PROSITE" id="PS50011">
    <property type="entry name" value="PROTEIN_KINASE_DOM"/>
    <property type="match status" value="1"/>
</dbReference>
<feature type="domain" description="Protein kinase" evidence="2">
    <location>
        <begin position="611"/>
        <end position="851"/>
    </location>
</feature>
<reference evidence="3 4" key="1">
    <citation type="journal article" date="2024" name="J Genomics">
        <title>Draft genome sequencing and assembly of Favolaschia claudopus CIRM-BRFM 2984 isolated from oak limbs.</title>
        <authorList>
            <person name="Navarro D."/>
            <person name="Drula E."/>
            <person name="Chaduli D."/>
            <person name="Cazenave R."/>
            <person name="Ahrendt S."/>
            <person name="Wang J."/>
            <person name="Lipzen A."/>
            <person name="Daum C."/>
            <person name="Barry K."/>
            <person name="Grigoriev I.V."/>
            <person name="Favel A."/>
            <person name="Rosso M.N."/>
            <person name="Martin F."/>
        </authorList>
    </citation>
    <scope>NUCLEOTIDE SEQUENCE [LARGE SCALE GENOMIC DNA]</scope>
    <source>
        <strain evidence="3 4">CIRM-BRFM 2984</strain>
    </source>
</reference>
<comment type="caution">
    <text evidence="3">The sequence shown here is derived from an EMBL/GenBank/DDBJ whole genome shotgun (WGS) entry which is preliminary data.</text>
</comment>
<dbReference type="PANTHER" id="PTHR44329">
    <property type="entry name" value="SERINE/THREONINE-PROTEIN KINASE TNNI3K-RELATED"/>
    <property type="match status" value="1"/>
</dbReference>
<name>A0AAW0BB50_9AGAR</name>
<feature type="compositionally biased region" description="Gly residues" evidence="1">
    <location>
        <begin position="19"/>
        <end position="39"/>
    </location>
</feature>
<evidence type="ECO:0000259" key="2">
    <source>
        <dbReference type="PROSITE" id="PS50011"/>
    </source>
</evidence>
<dbReference type="InterPro" id="IPR001245">
    <property type="entry name" value="Ser-Thr/Tyr_kinase_cat_dom"/>
</dbReference>
<accession>A0AAW0BB50</accession>
<proteinExistence type="predicted"/>
<dbReference type="GO" id="GO:0004674">
    <property type="term" value="F:protein serine/threonine kinase activity"/>
    <property type="evidence" value="ECO:0007669"/>
    <property type="project" value="TreeGrafter"/>
</dbReference>
<evidence type="ECO:0000313" key="4">
    <source>
        <dbReference type="Proteomes" id="UP001362999"/>
    </source>
</evidence>
<dbReference type="InterPro" id="IPR008271">
    <property type="entry name" value="Ser/Thr_kinase_AS"/>
</dbReference>
<dbReference type="PANTHER" id="PTHR44329:SF214">
    <property type="entry name" value="PROTEIN KINASE DOMAIN-CONTAINING PROTEIN"/>
    <property type="match status" value="1"/>
</dbReference>
<gene>
    <name evidence="3" type="ORF">R3P38DRAFT_2957163</name>
</gene>
<dbReference type="Proteomes" id="UP001362999">
    <property type="component" value="Unassembled WGS sequence"/>
</dbReference>
<keyword evidence="4" id="KW-1185">Reference proteome</keyword>
<sequence>MACNDVEGESAVRRFHFSGGTGGRGGCGGQQGGNGGTGEGPRFLGDIVGSNLFLTGDRYEEPRRLAGAIRTNHQSCRASPYYIPDRKSKSNPDNGFPANSPESFAEEDKMIDTALGACADLNRIPNQIYAEVLLRQERGFPLCEPAPHSNLPEDYKRTGVSIGDVGLVTAEGFDFCFNVYRARDDSINAGGVPEDFVPLEMYSEVDVYKKDYEPGSYVGSPYPDIQEREADGSWGDFPGSALSFRCAGTTGALLALPCGSRVEELKNCALLRQHAERNAASWHRYITAANGRGRDLGRYGASLYLVTGCEKTQTGGIATFNKVPSGEQFDLSFKPSSKNINSGDGYRFCRASTRTFTSRRSEGELNDLLYNQTIFVRGFTITVNQTWYLRQTVAVKCVDGGATVELQRAKARPASSKRNSFPSRAGSEQRCRGCKRSDASMMLSLAPLCPAPNVFHPSRIINAEILRKAPKAAAVISHDDDWAEILRNDGSENVVRSVEEFMQQIRRQFQVDNSNGTLHLQRKTIESLHANASDISYSDAPPPYEEIEHSAEYNRLLGHPNVEIQPVMDHLQTRLDSDIPTYRRFQLVDAMLRLSRVSGYLPKCLDATPHFRNDGLVSKGNVFEVYRGEILEHPVVVRVVKAKERINLIKLRQQAVVWQGLNHPNILPTFGVFVLGEQYCLASPRMMSGNIKTFLNQCSSRANMLPSLTLDVAAGLKYLHEHSLVHGDLKGDNVLITSSTRACIANFGVQILSSTSSDKKKWTFASDVYDFGMVNLEMLSLHPLVYRANAFQTPTALDSIWDQLQAIWRNHPDKSMLDILHNQLQDCRTENPEMRPTATEIVSRLINSELVAKGMVPQSQDWDANYVSHFRQSLRLMATGRLYVDIKGRSTTR</sequence>
<dbReference type="GO" id="GO:0005524">
    <property type="term" value="F:ATP binding"/>
    <property type="evidence" value="ECO:0007669"/>
    <property type="project" value="InterPro"/>
</dbReference>
<feature type="region of interest" description="Disordered" evidence="1">
    <location>
        <begin position="15"/>
        <end position="41"/>
    </location>
</feature>
<dbReference type="SUPFAM" id="SSF56112">
    <property type="entry name" value="Protein kinase-like (PK-like)"/>
    <property type="match status" value="1"/>
</dbReference>
<evidence type="ECO:0000313" key="3">
    <source>
        <dbReference type="EMBL" id="KAK7023038.1"/>
    </source>
</evidence>
<dbReference type="EMBL" id="JAWWNJ010000036">
    <property type="protein sequence ID" value="KAK7023038.1"/>
    <property type="molecule type" value="Genomic_DNA"/>
</dbReference>
<organism evidence="3 4">
    <name type="scientific">Favolaschia claudopus</name>
    <dbReference type="NCBI Taxonomy" id="2862362"/>
    <lineage>
        <taxon>Eukaryota</taxon>
        <taxon>Fungi</taxon>
        <taxon>Dikarya</taxon>
        <taxon>Basidiomycota</taxon>
        <taxon>Agaricomycotina</taxon>
        <taxon>Agaricomycetes</taxon>
        <taxon>Agaricomycetidae</taxon>
        <taxon>Agaricales</taxon>
        <taxon>Marasmiineae</taxon>
        <taxon>Mycenaceae</taxon>
        <taxon>Favolaschia</taxon>
    </lineage>
</organism>
<dbReference type="InterPro" id="IPR051681">
    <property type="entry name" value="Ser/Thr_Kinases-Pseudokinases"/>
</dbReference>
<feature type="region of interest" description="Disordered" evidence="1">
    <location>
        <begin position="409"/>
        <end position="429"/>
    </location>
</feature>
<evidence type="ECO:0000256" key="1">
    <source>
        <dbReference type="SAM" id="MobiDB-lite"/>
    </source>
</evidence>
<dbReference type="Pfam" id="PF07714">
    <property type="entry name" value="PK_Tyr_Ser-Thr"/>
    <property type="match status" value="1"/>
</dbReference>
<dbReference type="Gene3D" id="1.10.510.10">
    <property type="entry name" value="Transferase(Phosphotransferase) domain 1"/>
    <property type="match status" value="1"/>
</dbReference>
<dbReference type="SMART" id="SM00220">
    <property type="entry name" value="S_TKc"/>
    <property type="match status" value="1"/>
</dbReference>
<dbReference type="PROSITE" id="PS00108">
    <property type="entry name" value="PROTEIN_KINASE_ST"/>
    <property type="match status" value="1"/>
</dbReference>
<dbReference type="InterPro" id="IPR011009">
    <property type="entry name" value="Kinase-like_dom_sf"/>
</dbReference>
<dbReference type="AlphaFoldDB" id="A0AAW0BB50"/>
<protein>
    <recommendedName>
        <fullName evidence="2">Protein kinase domain-containing protein</fullName>
    </recommendedName>
</protein>
<dbReference type="CDD" id="cd00180">
    <property type="entry name" value="PKc"/>
    <property type="match status" value="1"/>
</dbReference>